<organism evidence="1">
    <name type="scientific">marine metagenome</name>
    <dbReference type="NCBI Taxonomy" id="408172"/>
    <lineage>
        <taxon>unclassified sequences</taxon>
        <taxon>metagenomes</taxon>
        <taxon>ecological metagenomes</taxon>
    </lineage>
</organism>
<protein>
    <submittedName>
        <fullName evidence="1">Uncharacterized protein</fullName>
    </submittedName>
</protein>
<name>A0A381SH19_9ZZZZ</name>
<proteinExistence type="predicted"/>
<sequence length="111" mass="11955">MIRLRDVFLVSFIATLSLAFSPVYAGSNAAETITQAEQDLKSAAQSGAVWRLVDKATGSGAIGIDKLLKLAKKKLDEGQDDEAKRLAERVSWAAQLGISQADGQKQAKPFY</sequence>
<dbReference type="AlphaFoldDB" id="A0A381SH19"/>
<reference evidence="1" key="1">
    <citation type="submission" date="2018-05" db="EMBL/GenBank/DDBJ databases">
        <authorList>
            <person name="Lanie J.A."/>
            <person name="Ng W.-L."/>
            <person name="Kazmierczak K.M."/>
            <person name="Andrzejewski T.M."/>
            <person name="Davidsen T.M."/>
            <person name="Wayne K.J."/>
            <person name="Tettelin H."/>
            <person name="Glass J.I."/>
            <person name="Rusch D."/>
            <person name="Podicherti R."/>
            <person name="Tsui H.-C.T."/>
            <person name="Winkler M.E."/>
        </authorList>
    </citation>
    <scope>NUCLEOTIDE SEQUENCE</scope>
</reference>
<dbReference type="EMBL" id="UINC01003038">
    <property type="protein sequence ID" value="SVA02769.1"/>
    <property type="molecule type" value="Genomic_DNA"/>
</dbReference>
<gene>
    <name evidence="1" type="ORF">METZ01_LOCUS55623</name>
</gene>
<evidence type="ECO:0000313" key="1">
    <source>
        <dbReference type="EMBL" id="SVA02769.1"/>
    </source>
</evidence>
<accession>A0A381SH19</accession>